<dbReference type="GO" id="GO:0006742">
    <property type="term" value="P:NADP+ catabolic process"/>
    <property type="evidence" value="ECO:0007669"/>
    <property type="project" value="TreeGrafter"/>
</dbReference>
<dbReference type="Pfam" id="PF09297">
    <property type="entry name" value="Zn_ribbon_NUD"/>
    <property type="match status" value="1"/>
</dbReference>
<comment type="cofactor">
    <cofactor evidence="2">
        <name>Zn(2+)</name>
        <dbReference type="ChEBI" id="CHEBI:29105"/>
    </cofactor>
</comment>
<dbReference type="Gene3D" id="3.90.79.10">
    <property type="entry name" value="Nucleoside Triphosphate Pyrophosphohydrolase"/>
    <property type="match status" value="1"/>
</dbReference>
<evidence type="ECO:0000256" key="3">
    <source>
        <dbReference type="ARBA" id="ARBA00009595"/>
    </source>
</evidence>
<dbReference type="PROSITE" id="PS51462">
    <property type="entry name" value="NUDIX"/>
    <property type="match status" value="1"/>
</dbReference>
<keyword evidence="5" id="KW-0479">Metal-binding</keyword>
<gene>
    <name evidence="11" type="ORF">UFOPK3992_00039</name>
</gene>
<dbReference type="InterPro" id="IPR050241">
    <property type="entry name" value="NAD-cap_RNA_hydrolase_NudC"/>
</dbReference>
<dbReference type="GO" id="GO:0046872">
    <property type="term" value="F:metal ion binding"/>
    <property type="evidence" value="ECO:0007669"/>
    <property type="project" value="UniProtKB-KW"/>
</dbReference>
<dbReference type="CDD" id="cd03429">
    <property type="entry name" value="NUDIX_NADH_pyrophosphatase_Nudt13"/>
    <property type="match status" value="1"/>
</dbReference>
<evidence type="ECO:0000313" key="11">
    <source>
        <dbReference type="EMBL" id="CAB4990953.1"/>
    </source>
</evidence>
<evidence type="ECO:0000256" key="9">
    <source>
        <dbReference type="ARBA" id="ARBA00023679"/>
    </source>
</evidence>
<evidence type="ECO:0000259" key="10">
    <source>
        <dbReference type="PROSITE" id="PS51462"/>
    </source>
</evidence>
<comment type="similarity">
    <text evidence="3">Belongs to the Nudix hydrolase family. NudC subfamily.</text>
</comment>
<comment type="cofactor">
    <cofactor evidence="1">
        <name>Mg(2+)</name>
        <dbReference type="ChEBI" id="CHEBI:18420"/>
    </cofactor>
</comment>
<reference evidence="11" key="1">
    <citation type="submission" date="2020-05" db="EMBL/GenBank/DDBJ databases">
        <authorList>
            <person name="Chiriac C."/>
            <person name="Salcher M."/>
            <person name="Ghai R."/>
            <person name="Kavagutti S V."/>
        </authorList>
    </citation>
    <scope>NUCLEOTIDE SEQUENCE</scope>
</reference>
<evidence type="ECO:0000256" key="4">
    <source>
        <dbReference type="ARBA" id="ARBA00012381"/>
    </source>
</evidence>
<keyword evidence="6" id="KW-0378">Hydrolase</keyword>
<dbReference type="GO" id="GO:0035529">
    <property type="term" value="F:NADH pyrophosphatase activity"/>
    <property type="evidence" value="ECO:0007669"/>
    <property type="project" value="TreeGrafter"/>
</dbReference>
<evidence type="ECO:0000256" key="5">
    <source>
        <dbReference type="ARBA" id="ARBA00022723"/>
    </source>
</evidence>
<dbReference type="GO" id="GO:0005829">
    <property type="term" value="C:cytosol"/>
    <property type="evidence" value="ECO:0007669"/>
    <property type="project" value="TreeGrafter"/>
</dbReference>
<dbReference type="PANTHER" id="PTHR42904:SF6">
    <property type="entry name" value="NAD-CAPPED RNA HYDROLASE NUDT12"/>
    <property type="match status" value="1"/>
</dbReference>
<evidence type="ECO:0000256" key="1">
    <source>
        <dbReference type="ARBA" id="ARBA00001946"/>
    </source>
</evidence>
<dbReference type="InterPro" id="IPR049734">
    <property type="entry name" value="NudC-like_C"/>
</dbReference>
<comment type="catalytic activity">
    <reaction evidence="9">
        <text>a 5'-end NAD(+)-phospho-ribonucleoside in mRNA + H2O = a 5'-end phospho-adenosine-phospho-ribonucleoside in mRNA + beta-nicotinamide D-ribonucleotide + 2 H(+)</text>
        <dbReference type="Rhea" id="RHEA:60876"/>
        <dbReference type="Rhea" id="RHEA-COMP:15698"/>
        <dbReference type="Rhea" id="RHEA-COMP:15719"/>
        <dbReference type="ChEBI" id="CHEBI:14649"/>
        <dbReference type="ChEBI" id="CHEBI:15377"/>
        <dbReference type="ChEBI" id="CHEBI:15378"/>
        <dbReference type="ChEBI" id="CHEBI:144029"/>
        <dbReference type="ChEBI" id="CHEBI:144051"/>
    </reaction>
    <physiologicalReaction direction="left-to-right" evidence="9">
        <dbReference type="Rhea" id="RHEA:60877"/>
    </physiologicalReaction>
</comment>
<dbReference type="PROSITE" id="PS00893">
    <property type="entry name" value="NUDIX_BOX"/>
    <property type="match status" value="1"/>
</dbReference>
<evidence type="ECO:0000256" key="6">
    <source>
        <dbReference type="ARBA" id="ARBA00022801"/>
    </source>
</evidence>
<dbReference type="InterPro" id="IPR000086">
    <property type="entry name" value="NUDIX_hydrolase_dom"/>
</dbReference>
<dbReference type="InterPro" id="IPR015376">
    <property type="entry name" value="Znr_NADH_PPase"/>
</dbReference>
<evidence type="ECO:0000256" key="2">
    <source>
        <dbReference type="ARBA" id="ARBA00001947"/>
    </source>
</evidence>
<evidence type="ECO:0000256" key="8">
    <source>
        <dbReference type="ARBA" id="ARBA00023027"/>
    </source>
</evidence>
<protein>
    <recommendedName>
        <fullName evidence="4">NAD(+) diphosphatase</fullName>
        <ecNumber evidence="4">3.6.1.22</ecNumber>
    </recommendedName>
</protein>
<dbReference type="GO" id="GO:0019677">
    <property type="term" value="P:NAD+ catabolic process"/>
    <property type="evidence" value="ECO:0007669"/>
    <property type="project" value="TreeGrafter"/>
</dbReference>
<dbReference type="Gene3D" id="3.90.79.20">
    <property type="match status" value="1"/>
</dbReference>
<keyword evidence="7" id="KW-0460">Magnesium</keyword>
<dbReference type="NCBIfam" id="NF001299">
    <property type="entry name" value="PRK00241.1"/>
    <property type="match status" value="1"/>
</dbReference>
<dbReference type="EMBL" id="CAFBOZ010000003">
    <property type="protein sequence ID" value="CAB4990953.1"/>
    <property type="molecule type" value="Genomic_DNA"/>
</dbReference>
<proteinExistence type="inferred from homology"/>
<keyword evidence="8" id="KW-0520">NAD</keyword>
<dbReference type="EC" id="3.6.1.22" evidence="4"/>
<dbReference type="SUPFAM" id="SSF55811">
    <property type="entry name" value="Nudix"/>
    <property type="match status" value="1"/>
</dbReference>
<dbReference type="Pfam" id="PF00293">
    <property type="entry name" value="NUDIX"/>
    <property type="match status" value="1"/>
</dbReference>
<dbReference type="InterPro" id="IPR015797">
    <property type="entry name" value="NUDIX_hydrolase-like_dom_sf"/>
</dbReference>
<sequence>MGSGIGPAIDLDRRLLRDLMLGRATLDRAAHLRTEPQRLDELWAHASTRVLLLDGGRLPVTDGKTPQLVLLAPADVDGDIAQTERHLLGTNTNGGAVFLARPTLAGTSDDDRDHPRPAPLGAIWVGLREVGAHLDDHDAGIAVTAVALDSWHRSHPHCARCGQATEIASGGWVRRCPDDGSEHYPRTDPAVIMLVRDEYDRALLGHQAAWPEGWFSTLAGFVEPGETAEAAVRREVLEESGIHLGADPDDVVYLGSQPWPFPSSLMLGYHARAASHDIAVDGVEIGEARWFSREQLRDECAAGTLRVPSSISIARRLIERWYGEPLPESWSRP</sequence>
<evidence type="ECO:0000256" key="7">
    <source>
        <dbReference type="ARBA" id="ARBA00022842"/>
    </source>
</evidence>
<dbReference type="AlphaFoldDB" id="A0A6J7NK34"/>
<feature type="domain" description="Nudix hydrolase" evidence="10">
    <location>
        <begin position="185"/>
        <end position="313"/>
    </location>
</feature>
<accession>A0A6J7NK34</accession>
<dbReference type="InterPro" id="IPR020084">
    <property type="entry name" value="NUDIX_hydrolase_CS"/>
</dbReference>
<name>A0A6J7NK34_9ZZZZ</name>
<dbReference type="PANTHER" id="PTHR42904">
    <property type="entry name" value="NUDIX HYDROLASE, NUDC SUBFAMILY"/>
    <property type="match status" value="1"/>
</dbReference>
<dbReference type="InterPro" id="IPR015375">
    <property type="entry name" value="NADH_PPase-like_N"/>
</dbReference>
<organism evidence="11">
    <name type="scientific">freshwater metagenome</name>
    <dbReference type="NCBI Taxonomy" id="449393"/>
    <lineage>
        <taxon>unclassified sequences</taxon>
        <taxon>metagenomes</taxon>
        <taxon>ecological metagenomes</taxon>
    </lineage>
</organism>
<dbReference type="Pfam" id="PF09296">
    <property type="entry name" value="NUDIX-like"/>
    <property type="match status" value="1"/>
</dbReference>